<gene>
    <name evidence="6" type="ORF">COT98_02335</name>
</gene>
<accession>A0A2M6WPI1</accession>
<dbReference type="GO" id="GO:0005886">
    <property type="term" value="C:plasma membrane"/>
    <property type="evidence" value="ECO:0007669"/>
    <property type="project" value="TreeGrafter"/>
</dbReference>
<comment type="caution">
    <text evidence="6">The sequence shown here is derived from an EMBL/GenBank/DDBJ whole genome shotgun (WGS) entry which is preliminary data.</text>
</comment>
<dbReference type="InterPro" id="IPR001694">
    <property type="entry name" value="NADH_UbQ_OxRdtase_su1/FPO"/>
</dbReference>
<evidence type="ECO:0000256" key="3">
    <source>
        <dbReference type="ARBA" id="ARBA00022989"/>
    </source>
</evidence>
<dbReference type="InterPro" id="IPR052561">
    <property type="entry name" value="ComplexI_Subunit1"/>
</dbReference>
<keyword evidence="3 5" id="KW-1133">Transmembrane helix</keyword>
<organism evidence="6 7">
    <name type="scientific">Candidatus Falkowbacteria bacterium CG10_big_fil_rev_8_21_14_0_10_39_9</name>
    <dbReference type="NCBI Taxonomy" id="1974566"/>
    <lineage>
        <taxon>Bacteria</taxon>
        <taxon>Candidatus Falkowiibacteriota</taxon>
    </lineage>
</organism>
<evidence type="ECO:0000256" key="5">
    <source>
        <dbReference type="SAM" id="Phobius"/>
    </source>
</evidence>
<comment type="subcellular location">
    <subcellularLocation>
        <location evidence="1">Membrane</location>
        <topology evidence="1">Multi-pass membrane protein</topology>
    </subcellularLocation>
</comment>
<sequence>MSMIIWLLQIIFIPVLSPLGIGLVKKIKAKMQNRQGASILQPYRDLWKLFHKDEIISSDASWIFRVAPFIIFAVTIIVGASIPLFGSFLGNYFISDILLIVYTLAIGTFFIALAGMDTGGAFGGFGSSREMTVSALAEGGLIFSLLTVAFHSGSTNLFKISDRVISSYDFSFLPIILAFLGFFIVLLAENGRFPFDNPATHLELTMIHEAMIIEYSGKRLALMEWAAANKLLIFGALAVNLFFSAGIAHSTGLMAIALGIIVLLAKVAVVFIAIAVLESTIAKFRFFRLPDILFISFILNIAAIALLV</sequence>
<dbReference type="EMBL" id="PFAQ01000038">
    <property type="protein sequence ID" value="PIT94707.1"/>
    <property type="molecule type" value="Genomic_DNA"/>
</dbReference>
<feature type="transmembrane region" description="Helical" evidence="5">
    <location>
        <begin position="170"/>
        <end position="188"/>
    </location>
</feature>
<keyword evidence="6" id="KW-0456">Lyase</keyword>
<evidence type="ECO:0000313" key="7">
    <source>
        <dbReference type="Proteomes" id="UP000228900"/>
    </source>
</evidence>
<protein>
    <submittedName>
        <fullName evidence="6">Formate hydrogenlyase</fullName>
    </submittedName>
</protein>
<dbReference type="Proteomes" id="UP000228900">
    <property type="component" value="Unassembled WGS sequence"/>
</dbReference>
<dbReference type="GO" id="GO:0016829">
    <property type="term" value="F:lyase activity"/>
    <property type="evidence" value="ECO:0007669"/>
    <property type="project" value="UniProtKB-KW"/>
</dbReference>
<evidence type="ECO:0000313" key="6">
    <source>
        <dbReference type="EMBL" id="PIT94707.1"/>
    </source>
</evidence>
<feature type="transmembrane region" description="Helical" evidence="5">
    <location>
        <begin position="253"/>
        <end position="277"/>
    </location>
</feature>
<keyword evidence="4 5" id="KW-0472">Membrane</keyword>
<name>A0A2M6WPI1_9BACT</name>
<evidence type="ECO:0000256" key="2">
    <source>
        <dbReference type="ARBA" id="ARBA00022692"/>
    </source>
</evidence>
<feature type="transmembrane region" description="Helical" evidence="5">
    <location>
        <begin position="6"/>
        <end position="24"/>
    </location>
</feature>
<feature type="transmembrane region" description="Helical" evidence="5">
    <location>
        <begin position="62"/>
        <end position="86"/>
    </location>
</feature>
<dbReference type="PANTHER" id="PTHR43359:SF1">
    <property type="entry name" value="FORMATE HYDROGENLYASE SUBUNIT 4-RELATED"/>
    <property type="match status" value="1"/>
</dbReference>
<dbReference type="Pfam" id="PF00146">
    <property type="entry name" value="NADHdh"/>
    <property type="match status" value="1"/>
</dbReference>
<evidence type="ECO:0000256" key="1">
    <source>
        <dbReference type="ARBA" id="ARBA00004141"/>
    </source>
</evidence>
<reference evidence="7" key="1">
    <citation type="submission" date="2017-09" db="EMBL/GenBank/DDBJ databases">
        <title>Depth-based differentiation of microbial function through sediment-hosted aquifers and enrichment of novel symbionts in the deep terrestrial subsurface.</title>
        <authorList>
            <person name="Probst A.J."/>
            <person name="Ladd B."/>
            <person name="Jarett J.K."/>
            <person name="Geller-Mcgrath D.E."/>
            <person name="Sieber C.M.K."/>
            <person name="Emerson J.B."/>
            <person name="Anantharaman K."/>
            <person name="Thomas B.C."/>
            <person name="Malmstrom R."/>
            <person name="Stieglmeier M."/>
            <person name="Klingl A."/>
            <person name="Woyke T."/>
            <person name="Ryan C.M."/>
            <person name="Banfield J.F."/>
        </authorList>
    </citation>
    <scope>NUCLEOTIDE SEQUENCE [LARGE SCALE GENOMIC DNA]</scope>
</reference>
<keyword evidence="2 5" id="KW-0812">Transmembrane</keyword>
<feature type="transmembrane region" description="Helical" evidence="5">
    <location>
        <begin position="227"/>
        <end position="247"/>
    </location>
</feature>
<feature type="transmembrane region" description="Helical" evidence="5">
    <location>
        <begin position="133"/>
        <end position="150"/>
    </location>
</feature>
<dbReference type="AlphaFoldDB" id="A0A2M6WPI1"/>
<dbReference type="PANTHER" id="PTHR43359">
    <property type="entry name" value="FORMATE HYDROGENLYASE SUBUNIT 4"/>
    <property type="match status" value="1"/>
</dbReference>
<evidence type="ECO:0000256" key="4">
    <source>
        <dbReference type="ARBA" id="ARBA00023136"/>
    </source>
</evidence>
<proteinExistence type="predicted"/>
<feature type="transmembrane region" description="Helical" evidence="5">
    <location>
        <begin position="289"/>
        <end position="307"/>
    </location>
</feature>